<evidence type="ECO:0000313" key="4">
    <source>
        <dbReference type="Proteomes" id="UP000305848"/>
    </source>
</evidence>
<dbReference type="SUPFAM" id="SSF55961">
    <property type="entry name" value="Bet v1-like"/>
    <property type="match status" value="1"/>
</dbReference>
<evidence type="ECO:0000313" key="3">
    <source>
        <dbReference type="EMBL" id="TKK69377.1"/>
    </source>
</evidence>
<accession>A0A4U3L6Y1</accession>
<dbReference type="Pfam" id="PF08327">
    <property type="entry name" value="AHSA1"/>
    <property type="match status" value="1"/>
</dbReference>
<dbReference type="InterPro" id="IPR013538">
    <property type="entry name" value="ASHA1/2-like_C"/>
</dbReference>
<dbReference type="AlphaFoldDB" id="A0A4U3L6Y1"/>
<dbReference type="Gene3D" id="3.30.530.20">
    <property type="match status" value="1"/>
</dbReference>
<dbReference type="EMBL" id="SZQL01000005">
    <property type="protein sequence ID" value="TKK69377.1"/>
    <property type="molecule type" value="Genomic_DNA"/>
</dbReference>
<name>A0A4U3L6Y1_9BACT</name>
<feature type="domain" description="Activator of Hsp90 ATPase homologue 1/2-like C-terminal" evidence="2">
    <location>
        <begin position="25"/>
        <end position="163"/>
    </location>
</feature>
<dbReference type="CDD" id="cd07814">
    <property type="entry name" value="SRPBCC_CalC_Aha1-like"/>
    <property type="match status" value="1"/>
</dbReference>
<protein>
    <submittedName>
        <fullName evidence="3">SRPBCC domain-containing protein</fullName>
    </submittedName>
</protein>
<dbReference type="RefSeq" id="WP_137261373.1">
    <property type="nucleotide sequence ID" value="NZ_SZQL01000005.1"/>
</dbReference>
<evidence type="ECO:0000256" key="1">
    <source>
        <dbReference type="ARBA" id="ARBA00006817"/>
    </source>
</evidence>
<reference evidence="3 4" key="1">
    <citation type="submission" date="2019-05" db="EMBL/GenBank/DDBJ databases">
        <title>Panacibacter sp. strain 17mud1-8 Genome sequencing and assembly.</title>
        <authorList>
            <person name="Chhetri G."/>
        </authorList>
    </citation>
    <scope>NUCLEOTIDE SEQUENCE [LARGE SCALE GENOMIC DNA]</scope>
    <source>
        <strain evidence="3 4">17mud1-8</strain>
    </source>
</reference>
<dbReference type="OrthoDB" id="9795306at2"/>
<organism evidence="3 4">
    <name type="scientific">Ilyomonas limi</name>
    <dbReference type="NCBI Taxonomy" id="2575867"/>
    <lineage>
        <taxon>Bacteria</taxon>
        <taxon>Pseudomonadati</taxon>
        <taxon>Bacteroidota</taxon>
        <taxon>Chitinophagia</taxon>
        <taxon>Chitinophagales</taxon>
        <taxon>Chitinophagaceae</taxon>
        <taxon>Ilyomonas</taxon>
    </lineage>
</organism>
<dbReference type="InterPro" id="IPR023393">
    <property type="entry name" value="START-like_dom_sf"/>
</dbReference>
<evidence type="ECO:0000259" key="2">
    <source>
        <dbReference type="Pfam" id="PF08327"/>
    </source>
</evidence>
<proteinExistence type="inferred from homology"/>
<gene>
    <name evidence="3" type="ORF">FC093_08660</name>
</gene>
<keyword evidence="4" id="KW-1185">Reference proteome</keyword>
<comment type="similarity">
    <text evidence="1">Belongs to the AHA1 family.</text>
</comment>
<sequence length="168" mass="19315">MATNNQLQISKDLPNKKITIIRHFDAAPEQVWRAWTESDLLDQWWAPKPWRAETKTMDFREGGYWHYAMVGPDDTKHWSKVDFIKINPGSSFEALDFFCDENGNPSPDFQKSNWKNEFKASNGGTDVVVEITFATEADMQQLMAMGFEGGFTMGLNNLEELLEQTLIK</sequence>
<dbReference type="Proteomes" id="UP000305848">
    <property type="component" value="Unassembled WGS sequence"/>
</dbReference>
<comment type="caution">
    <text evidence="3">The sequence shown here is derived from an EMBL/GenBank/DDBJ whole genome shotgun (WGS) entry which is preliminary data.</text>
</comment>